<accession>A0A9W6WQS8</accession>
<evidence type="ECO:0000313" key="2">
    <source>
        <dbReference type="EMBL" id="GMF23342.1"/>
    </source>
</evidence>
<comment type="caution">
    <text evidence="2">The sequence shown here is derived from an EMBL/GenBank/DDBJ whole genome shotgun (WGS) entry which is preliminary data.</text>
</comment>
<dbReference type="EMBL" id="BSXW01000473">
    <property type="protein sequence ID" value="GMF23342.1"/>
    <property type="molecule type" value="Genomic_DNA"/>
</dbReference>
<keyword evidence="3" id="KW-1185">Reference proteome</keyword>
<evidence type="ECO:0000256" key="1">
    <source>
        <dbReference type="SAM" id="MobiDB-lite"/>
    </source>
</evidence>
<feature type="region of interest" description="Disordered" evidence="1">
    <location>
        <begin position="101"/>
        <end position="142"/>
    </location>
</feature>
<dbReference type="AlphaFoldDB" id="A0A9W6WQS8"/>
<gene>
    <name evidence="2" type="ORF">Plil01_000941100</name>
</gene>
<evidence type="ECO:0000313" key="3">
    <source>
        <dbReference type="Proteomes" id="UP001165083"/>
    </source>
</evidence>
<reference evidence="2" key="1">
    <citation type="submission" date="2023-04" db="EMBL/GenBank/DDBJ databases">
        <title>Phytophthora lilii NBRC 32176.</title>
        <authorList>
            <person name="Ichikawa N."/>
            <person name="Sato H."/>
            <person name="Tonouchi N."/>
        </authorList>
    </citation>
    <scope>NUCLEOTIDE SEQUENCE</scope>
    <source>
        <strain evidence="2">NBRC 32176</strain>
    </source>
</reference>
<sequence>MTASEDTEPQEEYRQAFLRMGFGHYSEGVDPEEIIRTCLSHEEIKKELDAKHDEDMERIAILRDQLQILQNVTNETVNVDDMTGIENALMSSIEEMMKLVRESQHDSDSPSNHLPREEPQSPSDAGPTTTEGESSSTSKAIAKLDVVSADHFTSPFNIRITSKPKEPCYVLGMNSAQAAAKPADDGKGKP</sequence>
<feature type="compositionally biased region" description="Basic and acidic residues" evidence="1">
    <location>
        <begin position="101"/>
        <end position="119"/>
    </location>
</feature>
<name>A0A9W6WQS8_9STRA</name>
<organism evidence="2 3">
    <name type="scientific">Phytophthora lilii</name>
    <dbReference type="NCBI Taxonomy" id="2077276"/>
    <lineage>
        <taxon>Eukaryota</taxon>
        <taxon>Sar</taxon>
        <taxon>Stramenopiles</taxon>
        <taxon>Oomycota</taxon>
        <taxon>Peronosporomycetes</taxon>
        <taxon>Peronosporales</taxon>
        <taxon>Peronosporaceae</taxon>
        <taxon>Phytophthora</taxon>
    </lineage>
</organism>
<feature type="compositionally biased region" description="Low complexity" evidence="1">
    <location>
        <begin position="128"/>
        <end position="138"/>
    </location>
</feature>
<dbReference type="Proteomes" id="UP001165083">
    <property type="component" value="Unassembled WGS sequence"/>
</dbReference>
<proteinExistence type="predicted"/>
<protein>
    <submittedName>
        <fullName evidence="2">Unnamed protein product</fullName>
    </submittedName>
</protein>